<dbReference type="AlphaFoldDB" id="A0AAV4QXB2"/>
<feature type="domain" description="Ubiquitinyl hydrolase variant UBP zinc finger" evidence="1">
    <location>
        <begin position="13"/>
        <end position="75"/>
    </location>
</feature>
<dbReference type="InterPro" id="IPR013083">
    <property type="entry name" value="Znf_RING/FYVE/PHD"/>
</dbReference>
<protein>
    <submittedName>
        <fullName evidence="2">Ubiquitin carboxyl-terminal hydrolase 13</fullName>
    </submittedName>
</protein>
<dbReference type="EMBL" id="BPLR01006949">
    <property type="protein sequence ID" value="GIY13469.1"/>
    <property type="molecule type" value="Genomic_DNA"/>
</dbReference>
<comment type="caution">
    <text evidence="2">The sequence shown here is derived from an EMBL/GenBank/DDBJ whole genome shotgun (WGS) entry which is preliminary data.</text>
</comment>
<dbReference type="Proteomes" id="UP001054945">
    <property type="component" value="Unassembled WGS sequence"/>
</dbReference>
<gene>
    <name evidence="2" type="primary">usp13</name>
    <name evidence="2" type="ORF">CEXT_670611</name>
</gene>
<keyword evidence="3" id="KW-1185">Reference proteome</keyword>
<dbReference type="Gene3D" id="3.30.40.10">
    <property type="entry name" value="Zinc/RING finger domain, C3HC4 (zinc finger)"/>
    <property type="match status" value="1"/>
</dbReference>
<name>A0AAV4QXB2_CAEEX</name>
<dbReference type="Pfam" id="PF17807">
    <property type="entry name" value="zf-UBP_var"/>
    <property type="match status" value="1"/>
</dbReference>
<dbReference type="GO" id="GO:0016787">
    <property type="term" value="F:hydrolase activity"/>
    <property type="evidence" value="ECO:0007669"/>
    <property type="project" value="UniProtKB-KW"/>
</dbReference>
<evidence type="ECO:0000259" key="1">
    <source>
        <dbReference type="Pfam" id="PF17807"/>
    </source>
</evidence>
<reference evidence="2 3" key="1">
    <citation type="submission" date="2021-06" db="EMBL/GenBank/DDBJ databases">
        <title>Caerostris extrusa draft genome.</title>
        <authorList>
            <person name="Kono N."/>
            <person name="Arakawa K."/>
        </authorList>
    </citation>
    <scope>NUCLEOTIDE SEQUENCE [LARGE SCALE GENOMIC DNA]</scope>
</reference>
<evidence type="ECO:0000313" key="2">
    <source>
        <dbReference type="EMBL" id="GIY13469.1"/>
    </source>
</evidence>
<sequence length="76" mass="8913">MATSVLQPFIQKVRIPTAGDRVYKDECVLCFDTPESENGLYVCMSTFLGFCRSHVQLYFRKTSNSLFLHLKRYKKR</sequence>
<keyword evidence="2" id="KW-0378">Hydrolase</keyword>
<accession>A0AAV4QXB2</accession>
<evidence type="ECO:0000313" key="3">
    <source>
        <dbReference type="Proteomes" id="UP001054945"/>
    </source>
</evidence>
<proteinExistence type="predicted"/>
<dbReference type="SUPFAM" id="SSF57850">
    <property type="entry name" value="RING/U-box"/>
    <property type="match status" value="1"/>
</dbReference>
<dbReference type="InterPro" id="IPR041432">
    <property type="entry name" value="UBP13_Znf-UBP_var"/>
</dbReference>
<organism evidence="2 3">
    <name type="scientific">Caerostris extrusa</name>
    <name type="common">Bark spider</name>
    <name type="synonym">Caerostris bankana</name>
    <dbReference type="NCBI Taxonomy" id="172846"/>
    <lineage>
        <taxon>Eukaryota</taxon>
        <taxon>Metazoa</taxon>
        <taxon>Ecdysozoa</taxon>
        <taxon>Arthropoda</taxon>
        <taxon>Chelicerata</taxon>
        <taxon>Arachnida</taxon>
        <taxon>Araneae</taxon>
        <taxon>Araneomorphae</taxon>
        <taxon>Entelegynae</taxon>
        <taxon>Araneoidea</taxon>
        <taxon>Araneidae</taxon>
        <taxon>Caerostris</taxon>
    </lineage>
</organism>